<dbReference type="InterPro" id="IPR056884">
    <property type="entry name" value="NPHP3-like_N"/>
</dbReference>
<evidence type="ECO:0000313" key="5">
    <source>
        <dbReference type="EMBL" id="RDB27380.1"/>
    </source>
</evidence>
<protein>
    <submittedName>
        <fullName evidence="5">Vegetative incompatibility protein HET-E-1</fullName>
    </submittedName>
</protein>
<evidence type="ECO:0000256" key="1">
    <source>
        <dbReference type="ARBA" id="ARBA00022737"/>
    </source>
</evidence>
<evidence type="ECO:0000256" key="2">
    <source>
        <dbReference type="SAM" id="MobiDB-lite"/>
    </source>
</evidence>
<keyword evidence="1" id="KW-0677">Repeat</keyword>
<evidence type="ECO:0000313" key="6">
    <source>
        <dbReference type="Proteomes" id="UP000076154"/>
    </source>
</evidence>
<dbReference type="PANTHER" id="PTHR10039">
    <property type="entry name" value="AMELOGENIN"/>
    <property type="match status" value="1"/>
</dbReference>
<evidence type="ECO:0000259" key="4">
    <source>
        <dbReference type="Pfam" id="PF24883"/>
    </source>
</evidence>
<evidence type="ECO:0000259" key="3">
    <source>
        <dbReference type="Pfam" id="PF22939"/>
    </source>
</evidence>
<comment type="caution">
    <text evidence="5">The sequence shown here is derived from an EMBL/GenBank/DDBJ whole genome shotgun (WGS) entry which is preliminary data.</text>
</comment>
<dbReference type="Proteomes" id="UP000076154">
    <property type="component" value="Unassembled WGS sequence"/>
</dbReference>
<dbReference type="STRING" id="39966.A0A369K1K1"/>
<dbReference type="InterPro" id="IPR054471">
    <property type="entry name" value="GPIID_WHD"/>
</dbReference>
<dbReference type="InterPro" id="IPR027417">
    <property type="entry name" value="P-loop_NTPase"/>
</dbReference>
<reference evidence="5" key="1">
    <citation type="submission" date="2018-04" db="EMBL/GenBank/DDBJ databases">
        <title>Whole genome sequencing of Hypsizygus marmoreus.</title>
        <authorList>
            <person name="Choi I.-G."/>
            <person name="Min B."/>
            <person name="Kim J.-G."/>
            <person name="Kim S."/>
            <person name="Oh Y.-L."/>
            <person name="Kong W.-S."/>
            <person name="Park H."/>
            <person name="Jeong J."/>
            <person name="Song E.-S."/>
        </authorList>
    </citation>
    <scope>NUCLEOTIDE SEQUENCE [LARGE SCALE GENOMIC DNA]</scope>
    <source>
        <strain evidence="5">51987-8</strain>
    </source>
</reference>
<sequence length="685" mass="77218">MAELFGTITAALGLISVVKEVAVLGLSIHDAVKEASNDIAALQMHLQALEVVLQQLAPLMRSEDPNIDLDVLQLPLHQLTKDMTLLLKELQKLKSRKRFLPVRWALGGEKRFSKWVVSVERYKTLFTLAITADTRHRVERLHSKSDDVRRTQEEQAERQRQRDEAEEQRQQADKIEKVFRWLGAPAPEANHKSARSTYLLGTGDWSDPILRSGRRGPCAISGSGKTILMSSAINSIQESLQRNPDDVLAYYYFSFSEPVHATPRAMLESLMSQIARQRLNVGDGKPFRCLEALYSIYKLSSDRPDESILLSTLQEIIATVDGWTYIILDALDECVTSTSKQLWDTIHSIHTSFAPNPKFHILLSARPGPQAIETLQNTLEFEFVRLDTKLVDADISTFVDDRLSTSARLRDLDDDVKDMIREKLLSGSQGLFRLVRCQLEHLEEPRVRSHATIRKILSTLPTELNTMYARILSQVDKKDRAEVRRILSWIVAANRPMTINEVSGLLLVDPDISTLQLDKAMFRPLENIIALCGCLVRTQGEGDETVISFGHQSVADYLLQLPSDDGSDDGFLGVSMNQADDEIFLTSWRLLPIIESVYSKEQANGRQALLRLVQAFIDYCVEVWLFHGMRSSGAIHNPSVAPLIYSLLPFLKACPHCNKADTMEDFCQGIDFSGFEGWLTGEILM</sequence>
<dbReference type="Gene3D" id="3.40.50.300">
    <property type="entry name" value="P-loop containing nucleotide triphosphate hydrolases"/>
    <property type="match status" value="1"/>
</dbReference>
<dbReference type="Pfam" id="PF24883">
    <property type="entry name" value="NPHP3_N"/>
    <property type="match status" value="1"/>
</dbReference>
<dbReference type="OrthoDB" id="7464126at2759"/>
<accession>A0A369K1K1</accession>
<gene>
    <name evidence="5" type="primary">HET-E1_12</name>
    <name evidence="5" type="ORF">Hypma_004526</name>
</gene>
<dbReference type="InParanoid" id="A0A369K1K1"/>
<feature type="domain" description="GPI inositol-deacylase winged helix" evidence="3">
    <location>
        <begin position="477"/>
        <end position="560"/>
    </location>
</feature>
<dbReference type="EMBL" id="LUEZ02000017">
    <property type="protein sequence ID" value="RDB27380.1"/>
    <property type="molecule type" value="Genomic_DNA"/>
</dbReference>
<feature type="domain" description="Nephrocystin 3-like N-terminal" evidence="4">
    <location>
        <begin position="219"/>
        <end position="366"/>
    </location>
</feature>
<feature type="region of interest" description="Disordered" evidence="2">
    <location>
        <begin position="141"/>
        <end position="169"/>
    </location>
</feature>
<dbReference type="AlphaFoldDB" id="A0A369K1K1"/>
<name>A0A369K1K1_HYPMA</name>
<dbReference type="Pfam" id="PF22939">
    <property type="entry name" value="WHD_GPIID"/>
    <property type="match status" value="1"/>
</dbReference>
<organism evidence="5 6">
    <name type="scientific">Hypsizygus marmoreus</name>
    <name type="common">White beech mushroom</name>
    <name type="synonym">Agaricus marmoreus</name>
    <dbReference type="NCBI Taxonomy" id="39966"/>
    <lineage>
        <taxon>Eukaryota</taxon>
        <taxon>Fungi</taxon>
        <taxon>Dikarya</taxon>
        <taxon>Basidiomycota</taxon>
        <taxon>Agaricomycotina</taxon>
        <taxon>Agaricomycetes</taxon>
        <taxon>Agaricomycetidae</taxon>
        <taxon>Agaricales</taxon>
        <taxon>Tricholomatineae</taxon>
        <taxon>Lyophyllaceae</taxon>
        <taxon>Hypsizygus</taxon>
    </lineage>
</organism>
<keyword evidence="6" id="KW-1185">Reference proteome</keyword>
<proteinExistence type="predicted"/>
<dbReference type="PANTHER" id="PTHR10039:SF16">
    <property type="entry name" value="GPI INOSITOL-DEACYLASE"/>
    <property type="match status" value="1"/>
</dbReference>